<sequence>GTVVKTISTHIHAVPTNELKVNYGIRPVARGLAKGMHTVIATFKGDDPANAPASGANTARGWVKNDTGYAQAAEAHKTALLYDDLLHPVKEIDLLVPFSNKEFAFRMKP</sequence>
<protein>
    <submittedName>
        <fullName evidence="1">Uncharacterized protein</fullName>
    </submittedName>
</protein>
<feature type="non-terminal residue" evidence="1">
    <location>
        <position position="1"/>
    </location>
</feature>
<feature type="non-terminal residue" evidence="1">
    <location>
        <position position="109"/>
    </location>
</feature>
<gene>
    <name evidence="1" type="ORF">COK81_34420</name>
</gene>
<dbReference type="RefSeq" id="WP_176545752.1">
    <property type="nucleotide sequence ID" value="NZ_NVCU01000599.1"/>
</dbReference>
<reference evidence="1 2" key="1">
    <citation type="submission" date="2017-09" db="EMBL/GenBank/DDBJ databases">
        <title>Large-scale bioinformatics analysis of Bacillus genomes uncovers conserved roles of natural products in bacterial physiology.</title>
        <authorList>
            <consortium name="Agbiome Team Llc"/>
            <person name="Bleich R.M."/>
            <person name="Grubbs K.J."/>
            <person name="Santa Maria K.C."/>
            <person name="Allen S.E."/>
            <person name="Farag S."/>
            <person name="Shank E.A."/>
            <person name="Bowers A."/>
        </authorList>
    </citation>
    <scope>NUCLEOTIDE SEQUENCE [LARGE SCALE GENOMIC DNA]</scope>
    <source>
        <strain evidence="1 2">AFS064137</strain>
    </source>
</reference>
<evidence type="ECO:0000313" key="2">
    <source>
        <dbReference type="Proteomes" id="UP000225910"/>
    </source>
</evidence>
<proteinExistence type="predicted"/>
<name>A0A9X7AT66_BACTU</name>
<comment type="caution">
    <text evidence="1">The sequence shown here is derived from an EMBL/GenBank/DDBJ whole genome shotgun (WGS) entry which is preliminary data.</text>
</comment>
<evidence type="ECO:0000313" key="1">
    <source>
        <dbReference type="EMBL" id="PFT68909.1"/>
    </source>
</evidence>
<accession>A0A9X7AT66</accession>
<dbReference type="Proteomes" id="UP000225910">
    <property type="component" value="Unassembled WGS sequence"/>
</dbReference>
<dbReference type="EMBL" id="NVCU01000599">
    <property type="protein sequence ID" value="PFT68909.1"/>
    <property type="molecule type" value="Genomic_DNA"/>
</dbReference>
<dbReference type="AlphaFoldDB" id="A0A9X7AT66"/>
<organism evidence="1 2">
    <name type="scientific">Bacillus thuringiensis</name>
    <dbReference type="NCBI Taxonomy" id="1428"/>
    <lineage>
        <taxon>Bacteria</taxon>
        <taxon>Bacillati</taxon>
        <taxon>Bacillota</taxon>
        <taxon>Bacilli</taxon>
        <taxon>Bacillales</taxon>
        <taxon>Bacillaceae</taxon>
        <taxon>Bacillus</taxon>
        <taxon>Bacillus cereus group</taxon>
    </lineage>
</organism>